<dbReference type="InterPro" id="IPR003400">
    <property type="entry name" value="ExbD"/>
</dbReference>
<keyword evidence="5 8" id="KW-1133">Transmembrane helix</keyword>
<sequence length="134" mass="15264">MKFEKKQGADASIPTASMPDIIFMLIIFFMVTTVFKEFRGLPILTPAARSTEKVEAKRNITYVWTDKNSRISIDDKIVPVSSISQIVGEKYAANLRLIVSLKIDKEVKMGLVSDIQEQLRDAYALRINYSTRFK</sequence>
<keyword evidence="7" id="KW-0653">Protein transport</keyword>
<evidence type="ECO:0000256" key="1">
    <source>
        <dbReference type="ARBA" id="ARBA00004162"/>
    </source>
</evidence>
<evidence type="ECO:0000256" key="3">
    <source>
        <dbReference type="ARBA" id="ARBA00022475"/>
    </source>
</evidence>
<dbReference type="Pfam" id="PF02472">
    <property type="entry name" value="ExbD"/>
    <property type="match status" value="1"/>
</dbReference>
<keyword evidence="7" id="KW-0813">Transport</keyword>
<dbReference type="EMBL" id="NJBN01000007">
    <property type="protein sequence ID" value="TKJ39718.1"/>
    <property type="molecule type" value="Genomic_DNA"/>
</dbReference>
<gene>
    <name evidence="9" type="ORF">CEE37_10590</name>
</gene>
<keyword evidence="3" id="KW-1003">Cell membrane</keyword>
<evidence type="ECO:0000256" key="7">
    <source>
        <dbReference type="RuleBase" id="RU003879"/>
    </source>
</evidence>
<evidence type="ECO:0000256" key="8">
    <source>
        <dbReference type="SAM" id="Phobius"/>
    </source>
</evidence>
<dbReference type="Proteomes" id="UP000319619">
    <property type="component" value="Unassembled WGS sequence"/>
</dbReference>
<organism evidence="9 10">
    <name type="scientific">candidate division LCP-89 bacterium B3_LCP</name>
    <dbReference type="NCBI Taxonomy" id="2012998"/>
    <lineage>
        <taxon>Bacteria</taxon>
        <taxon>Pseudomonadati</taxon>
        <taxon>Bacteria division LCP-89</taxon>
    </lineage>
</organism>
<dbReference type="AlphaFoldDB" id="A0A532UXP1"/>
<comment type="subcellular location">
    <subcellularLocation>
        <location evidence="1">Cell membrane</location>
        <topology evidence="1">Single-pass membrane protein</topology>
    </subcellularLocation>
    <subcellularLocation>
        <location evidence="7">Cell membrane</location>
        <topology evidence="7">Single-pass type II membrane protein</topology>
    </subcellularLocation>
</comment>
<comment type="similarity">
    <text evidence="2 7">Belongs to the ExbD/TolR family.</text>
</comment>
<accession>A0A532UXP1</accession>
<reference evidence="9 10" key="1">
    <citation type="submission" date="2017-06" db="EMBL/GenBank/DDBJ databases">
        <title>Novel microbial phyla capable of carbon fixation and sulfur reduction in deep-sea sediments.</title>
        <authorList>
            <person name="Huang J."/>
            <person name="Baker B."/>
            <person name="Wang Y."/>
        </authorList>
    </citation>
    <scope>NUCLEOTIDE SEQUENCE [LARGE SCALE GENOMIC DNA]</scope>
    <source>
        <strain evidence="9">B3_LCP</strain>
    </source>
</reference>
<feature type="transmembrane region" description="Helical" evidence="8">
    <location>
        <begin position="16"/>
        <end position="35"/>
    </location>
</feature>
<evidence type="ECO:0000313" key="10">
    <source>
        <dbReference type="Proteomes" id="UP000319619"/>
    </source>
</evidence>
<protein>
    <submittedName>
        <fullName evidence="9">Biopolymer transporter ExbD</fullName>
    </submittedName>
</protein>
<name>A0A532UXP1_UNCL8</name>
<keyword evidence="4 7" id="KW-0812">Transmembrane</keyword>
<dbReference type="PANTHER" id="PTHR30558:SF3">
    <property type="entry name" value="BIOPOLYMER TRANSPORT PROTEIN EXBD-RELATED"/>
    <property type="match status" value="1"/>
</dbReference>
<comment type="caution">
    <text evidence="9">The sequence shown here is derived from an EMBL/GenBank/DDBJ whole genome shotgun (WGS) entry which is preliminary data.</text>
</comment>
<dbReference type="GO" id="GO:0022857">
    <property type="term" value="F:transmembrane transporter activity"/>
    <property type="evidence" value="ECO:0007669"/>
    <property type="project" value="InterPro"/>
</dbReference>
<proteinExistence type="inferred from homology"/>
<dbReference type="GO" id="GO:0005886">
    <property type="term" value="C:plasma membrane"/>
    <property type="evidence" value="ECO:0007669"/>
    <property type="project" value="UniProtKB-SubCell"/>
</dbReference>
<keyword evidence="6 8" id="KW-0472">Membrane</keyword>
<dbReference type="PANTHER" id="PTHR30558">
    <property type="entry name" value="EXBD MEMBRANE COMPONENT OF PMF-DRIVEN MACROMOLECULE IMPORT SYSTEM"/>
    <property type="match status" value="1"/>
</dbReference>
<evidence type="ECO:0000313" key="9">
    <source>
        <dbReference type="EMBL" id="TKJ39718.1"/>
    </source>
</evidence>
<evidence type="ECO:0000256" key="6">
    <source>
        <dbReference type="ARBA" id="ARBA00023136"/>
    </source>
</evidence>
<evidence type="ECO:0000256" key="5">
    <source>
        <dbReference type="ARBA" id="ARBA00022989"/>
    </source>
</evidence>
<dbReference type="GO" id="GO:0015031">
    <property type="term" value="P:protein transport"/>
    <property type="evidence" value="ECO:0007669"/>
    <property type="project" value="UniProtKB-KW"/>
</dbReference>
<evidence type="ECO:0000256" key="4">
    <source>
        <dbReference type="ARBA" id="ARBA00022692"/>
    </source>
</evidence>
<evidence type="ECO:0000256" key="2">
    <source>
        <dbReference type="ARBA" id="ARBA00005811"/>
    </source>
</evidence>